<gene>
    <name evidence="2" type="ORF">FM115_07655</name>
</gene>
<feature type="transmembrane region" description="Helical" evidence="1">
    <location>
        <begin position="284"/>
        <end position="304"/>
    </location>
</feature>
<keyword evidence="1" id="KW-0472">Membrane</keyword>
<protein>
    <submittedName>
        <fullName evidence="2">Capsular polysaccharide biosynthesis protein</fullName>
    </submittedName>
</protein>
<keyword evidence="1" id="KW-1133">Transmembrane helix</keyword>
<feature type="transmembrane region" description="Helical" evidence="1">
    <location>
        <begin position="31"/>
        <end position="50"/>
    </location>
</feature>
<dbReference type="Pfam" id="PF14897">
    <property type="entry name" value="EpsG"/>
    <property type="match status" value="1"/>
</dbReference>
<feature type="transmembrane region" description="Helical" evidence="1">
    <location>
        <begin position="95"/>
        <end position="113"/>
    </location>
</feature>
<evidence type="ECO:0000256" key="1">
    <source>
        <dbReference type="SAM" id="Phobius"/>
    </source>
</evidence>
<reference evidence="2 3" key="1">
    <citation type="submission" date="2017-02" db="EMBL/GenBank/DDBJ databases">
        <authorList>
            <person name="Peterson S.W."/>
        </authorList>
    </citation>
    <scope>NUCLEOTIDE SEQUENCE [LARGE SCALE GENOMIC DNA]</scope>
    <source>
        <strain evidence="2 3">42ea</strain>
    </source>
</reference>
<accession>A0A1R4K1E6</accession>
<dbReference type="EMBL" id="FUKW01000100">
    <property type="protein sequence ID" value="SJN37863.1"/>
    <property type="molecule type" value="Genomic_DNA"/>
</dbReference>
<dbReference type="RefSeq" id="WP_087058950.1">
    <property type="nucleotide sequence ID" value="NZ_FUKW01000100.1"/>
</dbReference>
<feature type="transmembrane region" description="Helical" evidence="1">
    <location>
        <begin position="242"/>
        <end position="263"/>
    </location>
</feature>
<feature type="transmembrane region" description="Helical" evidence="1">
    <location>
        <begin position="338"/>
        <end position="356"/>
    </location>
</feature>
<sequence>MLFQTLLIVGLLLLGIFLTSAKKVFGNKLYLLISFFTLFILSAFRSINIGNDTEDYLYMFQNFGQSQDIFGIDTRIEIGYVALNKVLFLISSNPLILFGVTSAFVIGVFMLFMYKNSNIFWFSVFLFINLRIYYFTLSGIRQAIALAIILISYKFIKERKPIPFSLLVLLASSFHASAIFFFLVYPLSKIKYSKKVMLMYTFVGGVLFLTFNYTIGIILNILPQYENYLSSSYFESIKLASIIDFIIILLIFLFGLFTSHRFLSSADRRLVEENSKNSSGSSSLNILLHIISLAVMITFIAINGAVIKRAALYFFMFAVIFIPYTIQNIKNKKVRVLTLYLIFVLVFAYNLIILIYRPEWQRVYPFEFFWQLK</sequence>
<evidence type="ECO:0000313" key="2">
    <source>
        <dbReference type="EMBL" id="SJN37863.1"/>
    </source>
</evidence>
<feature type="transmembrane region" description="Helical" evidence="1">
    <location>
        <begin position="310"/>
        <end position="326"/>
    </location>
</feature>
<dbReference type="InterPro" id="IPR049458">
    <property type="entry name" value="EpsG-like"/>
</dbReference>
<name>A0A1R4K1E6_9LACT</name>
<feature type="transmembrane region" description="Helical" evidence="1">
    <location>
        <begin position="140"/>
        <end position="156"/>
    </location>
</feature>
<evidence type="ECO:0000313" key="3">
    <source>
        <dbReference type="Proteomes" id="UP000195611"/>
    </source>
</evidence>
<feature type="transmembrane region" description="Helical" evidence="1">
    <location>
        <begin position="197"/>
        <end position="222"/>
    </location>
</feature>
<dbReference type="Proteomes" id="UP000195611">
    <property type="component" value="Unassembled WGS sequence"/>
</dbReference>
<organism evidence="2 3">
    <name type="scientific">Marinilactibacillus psychrotolerans 42ea</name>
    <dbReference type="NCBI Taxonomy" id="1255609"/>
    <lineage>
        <taxon>Bacteria</taxon>
        <taxon>Bacillati</taxon>
        <taxon>Bacillota</taxon>
        <taxon>Bacilli</taxon>
        <taxon>Lactobacillales</taxon>
        <taxon>Carnobacteriaceae</taxon>
        <taxon>Marinilactibacillus</taxon>
    </lineage>
</organism>
<dbReference type="AlphaFoldDB" id="A0A1R4K1E6"/>
<keyword evidence="1" id="KW-0812">Transmembrane</keyword>
<feature type="transmembrane region" description="Helical" evidence="1">
    <location>
        <begin position="162"/>
        <end position="185"/>
    </location>
</feature>
<proteinExistence type="predicted"/>